<dbReference type="EMBL" id="SHNN01000001">
    <property type="protein sequence ID" value="MCX2980733.1"/>
    <property type="molecule type" value="Genomic_DNA"/>
</dbReference>
<reference evidence="1" key="1">
    <citation type="submission" date="2019-02" db="EMBL/GenBank/DDBJ databases">
        <authorList>
            <person name="Li S.-H."/>
        </authorList>
    </citation>
    <scope>NUCLEOTIDE SEQUENCE</scope>
    <source>
        <strain evidence="1">IMCC14734</strain>
    </source>
</reference>
<comment type="caution">
    <text evidence="1">The sequence shown here is derived from an EMBL/GenBank/DDBJ whole genome shotgun (WGS) entry which is preliminary data.</text>
</comment>
<name>A0ABT3TEM3_9GAMM</name>
<keyword evidence="2" id="KW-1185">Reference proteome</keyword>
<evidence type="ECO:0008006" key="3">
    <source>
        <dbReference type="Google" id="ProtNLM"/>
    </source>
</evidence>
<dbReference type="Proteomes" id="UP001143362">
    <property type="component" value="Unassembled WGS sequence"/>
</dbReference>
<evidence type="ECO:0000313" key="2">
    <source>
        <dbReference type="Proteomes" id="UP001143362"/>
    </source>
</evidence>
<dbReference type="RefSeq" id="WP_279244705.1">
    <property type="nucleotide sequence ID" value="NZ_SHNN01000001.1"/>
</dbReference>
<gene>
    <name evidence="1" type="ORF">EYC98_07555</name>
</gene>
<proteinExistence type="predicted"/>
<evidence type="ECO:0000313" key="1">
    <source>
        <dbReference type="EMBL" id="MCX2980733.1"/>
    </source>
</evidence>
<sequence length="64" mass="7075">MFGTDRLVLSAHNGWRDYRINFQNVLKSQISQSQLDKIMFANSDALFKVGAVDAPVPCVTATTS</sequence>
<accession>A0ABT3TEM3</accession>
<protein>
    <recommendedName>
        <fullName evidence="3">Amidohydrolase-related domain-containing protein</fullName>
    </recommendedName>
</protein>
<organism evidence="1 2">
    <name type="scientific">Candidatus Litorirhabdus singularis</name>
    <dbReference type="NCBI Taxonomy" id="2518993"/>
    <lineage>
        <taxon>Bacteria</taxon>
        <taxon>Pseudomonadati</taxon>
        <taxon>Pseudomonadota</taxon>
        <taxon>Gammaproteobacteria</taxon>
        <taxon>Cellvibrionales</taxon>
        <taxon>Halieaceae</taxon>
        <taxon>Candidatus Litorirhabdus</taxon>
    </lineage>
</organism>